<reference evidence="2 3" key="1">
    <citation type="submission" date="2019-05" db="EMBL/GenBank/DDBJ databases">
        <title>Another draft genome of Portunus trituberculatus and its Hox gene families provides insights of decapod evolution.</title>
        <authorList>
            <person name="Jeong J.-H."/>
            <person name="Song I."/>
            <person name="Kim S."/>
            <person name="Choi T."/>
            <person name="Kim D."/>
            <person name="Ryu S."/>
            <person name="Kim W."/>
        </authorList>
    </citation>
    <scope>NUCLEOTIDE SEQUENCE [LARGE SCALE GENOMIC DNA]</scope>
    <source>
        <tissue evidence="2">Muscle</tissue>
    </source>
</reference>
<evidence type="ECO:0000313" key="3">
    <source>
        <dbReference type="Proteomes" id="UP000324222"/>
    </source>
</evidence>
<feature type="compositionally biased region" description="Polar residues" evidence="1">
    <location>
        <begin position="11"/>
        <end position="20"/>
    </location>
</feature>
<evidence type="ECO:0000256" key="1">
    <source>
        <dbReference type="SAM" id="MobiDB-lite"/>
    </source>
</evidence>
<keyword evidence="3" id="KW-1185">Reference proteome</keyword>
<protein>
    <submittedName>
        <fullName evidence="2">Uncharacterized protein</fullName>
    </submittedName>
</protein>
<dbReference type="Proteomes" id="UP000324222">
    <property type="component" value="Unassembled WGS sequence"/>
</dbReference>
<accession>A0A5B7JJB0</accession>
<evidence type="ECO:0000313" key="2">
    <source>
        <dbReference type="EMBL" id="MPC96840.1"/>
    </source>
</evidence>
<dbReference type="AlphaFoldDB" id="A0A5B7JJB0"/>
<proteinExistence type="predicted"/>
<feature type="region of interest" description="Disordered" evidence="1">
    <location>
        <begin position="1"/>
        <end position="39"/>
    </location>
</feature>
<dbReference type="EMBL" id="VSRR010107541">
    <property type="protein sequence ID" value="MPC96840.1"/>
    <property type="molecule type" value="Genomic_DNA"/>
</dbReference>
<name>A0A5B7JJB0_PORTR</name>
<comment type="caution">
    <text evidence="2">The sequence shown here is derived from an EMBL/GenBank/DDBJ whole genome shotgun (WGS) entry which is preliminary data.</text>
</comment>
<organism evidence="2 3">
    <name type="scientific">Portunus trituberculatus</name>
    <name type="common">Swimming crab</name>
    <name type="synonym">Neptunus trituberculatus</name>
    <dbReference type="NCBI Taxonomy" id="210409"/>
    <lineage>
        <taxon>Eukaryota</taxon>
        <taxon>Metazoa</taxon>
        <taxon>Ecdysozoa</taxon>
        <taxon>Arthropoda</taxon>
        <taxon>Crustacea</taxon>
        <taxon>Multicrustacea</taxon>
        <taxon>Malacostraca</taxon>
        <taxon>Eumalacostraca</taxon>
        <taxon>Eucarida</taxon>
        <taxon>Decapoda</taxon>
        <taxon>Pleocyemata</taxon>
        <taxon>Brachyura</taxon>
        <taxon>Eubrachyura</taxon>
        <taxon>Portunoidea</taxon>
        <taxon>Portunidae</taxon>
        <taxon>Portuninae</taxon>
        <taxon>Portunus</taxon>
    </lineage>
</organism>
<feature type="compositionally biased region" description="Pro residues" evidence="1">
    <location>
        <begin position="27"/>
        <end position="37"/>
    </location>
</feature>
<sequence length="152" mass="16328">MPHNPTCVALNPSTPNSSPLNLRHRPPSAPQAPPPPLHRATKATCARLALDFYGTQASQAAILIRRRVAYNIGNINAAFVHRETHADQQAVATGGPCGRFKGRFSVPRQRTQLRLAALPPPPSTSCSSSSSSSTAYSSTFIFTEFSVTIFTN</sequence>
<gene>
    <name evidence="2" type="ORF">E2C01_092119</name>
</gene>